<sequence>MTRIAFFGHDAADAAVRRRVKSFVGDGLEVTGFMMRRRDSDPEWENVDLGKTRDGAFLQRIAQVFKGARKAAAHREKLADADLIYARNLDMLACAFLAKRYAKLDTPVIYESLDVHRLLVRKDIVGRTVRFLERSLLKRSRALVVSSPGFIKNHFERYYAGQYKAYLVENRLSADADFGPRPCGDVCSESAASKKITLGWVGNLRCQRSFNLLCALADAFPHAVEVHLHGLPARTEIPVFEPEIDARQNVRYFGSYQSPEDLSGIYASLDVVWAGDFMEAGYNSVWLLPNRIYEGGYYATPSIAPAGTETAAWLQRHGCGFVVEEPLETELPKLIEKLVSDRSEITRYVNVLNALPEDIFIQPAGFMRDVVRTSLGGESAT</sequence>
<comment type="caution">
    <text evidence="1">The sequence shown here is derived from an EMBL/GenBank/DDBJ whole genome shotgun (WGS) entry which is preliminary data.</text>
</comment>
<evidence type="ECO:0000313" key="1">
    <source>
        <dbReference type="EMBL" id="KCZ59238.1"/>
    </source>
</evidence>
<dbReference type="EMBL" id="AWFH01000045">
    <property type="protein sequence ID" value="KCZ59238.1"/>
    <property type="molecule type" value="Genomic_DNA"/>
</dbReference>
<dbReference type="Gene3D" id="3.40.50.2000">
    <property type="entry name" value="Glycogen Phosphorylase B"/>
    <property type="match status" value="1"/>
</dbReference>
<dbReference type="STRING" id="1280948.HY36_08140"/>
<proteinExistence type="predicted"/>
<dbReference type="RefSeq" id="WP_051602800.1">
    <property type="nucleotide sequence ID" value="NZ_AWFH01000045.1"/>
</dbReference>
<dbReference type="PATRIC" id="fig|1280948.3.peg.2743"/>
<dbReference type="eggNOG" id="COG0438">
    <property type="taxonomic scope" value="Bacteria"/>
</dbReference>
<evidence type="ECO:0008006" key="3">
    <source>
        <dbReference type="Google" id="ProtNLM"/>
    </source>
</evidence>
<dbReference type="SUPFAM" id="SSF53756">
    <property type="entry name" value="UDP-Glycosyltransferase/glycogen phosphorylase"/>
    <property type="match status" value="1"/>
</dbReference>
<organism evidence="1 2">
    <name type="scientific">Hyphomonas atlantica</name>
    <dbReference type="NCBI Taxonomy" id="1280948"/>
    <lineage>
        <taxon>Bacteria</taxon>
        <taxon>Pseudomonadati</taxon>
        <taxon>Pseudomonadota</taxon>
        <taxon>Alphaproteobacteria</taxon>
        <taxon>Hyphomonadales</taxon>
        <taxon>Hyphomonadaceae</taxon>
        <taxon>Hyphomonas</taxon>
    </lineage>
</organism>
<name>A0A059DY49_9PROT</name>
<dbReference type="AlphaFoldDB" id="A0A059DY49"/>
<dbReference type="Proteomes" id="UP000024547">
    <property type="component" value="Unassembled WGS sequence"/>
</dbReference>
<evidence type="ECO:0000313" key="2">
    <source>
        <dbReference type="Proteomes" id="UP000024547"/>
    </source>
</evidence>
<protein>
    <recommendedName>
        <fullName evidence="3">Glycosyl transferase</fullName>
    </recommendedName>
</protein>
<reference evidence="1 2" key="1">
    <citation type="journal article" date="2014" name="Antonie Van Leeuwenhoek">
        <title>Hyphomonas beringensis sp. nov. and Hyphomonas chukchiensis sp. nov., isolated from surface seawater of the Bering Sea and Chukchi Sea.</title>
        <authorList>
            <person name="Li C."/>
            <person name="Lai Q."/>
            <person name="Li G."/>
            <person name="Dong C."/>
            <person name="Wang J."/>
            <person name="Liao Y."/>
            <person name="Shao Z."/>
        </authorList>
    </citation>
    <scope>NUCLEOTIDE SEQUENCE [LARGE SCALE GENOMIC DNA]</scope>
    <source>
        <strain evidence="1 2">22II1-22F38</strain>
    </source>
</reference>
<gene>
    <name evidence="1" type="ORF">HY36_08140</name>
</gene>
<keyword evidence="2" id="KW-1185">Reference proteome</keyword>
<dbReference type="OrthoDB" id="7973140at2"/>
<accession>A0A059DY49</accession>